<dbReference type="EnsemblMetazoa" id="LLOJ002510-RA">
    <property type="protein sequence ID" value="LLOJ002510-PA"/>
    <property type="gene ID" value="LLOJ002510"/>
</dbReference>
<feature type="transmembrane region" description="Helical" evidence="8">
    <location>
        <begin position="686"/>
        <end position="706"/>
    </location>
</feature>
<reference evidence="10" key="1">
    <citation type="submission" date="2020-05" db="UniProtKB">
        <authorList>
            <consortium name="EnsemblMetazoa"/>
        </authorList>
    </citation>
    <scope>IDENTIFICATION</scope>
    <source>
        <strain evidence="10">Jacobina</strain>
    </source>
</reference>
<keyword evidence="2" id="KW-0813">Transport</keyword>
<feature type="transmembrane region" description="Helical" evidence="8">
    <location>
        <begin position="295"/>
        <end position="319"/>
    </location>
</feature>
<feature type="transmembrane region" description="Helical" evidence="8">
    <location>
        <begin position="148"/>
        <end position="173"/>
    </location>
</feature>
<dbReference type="EMBL" id="AJWK01008232">
    <property type="status" value="NOT_ANNOTATED_CDS"/>
    <property type="molecule type" value="Genomic_DNA"/>
</dbReference>
<feature type="transmembrane region" description="Helical" evidence="8">
    <location>
        <begin position="792"/>
        <end position="809"/>
    </location>
</feature>
<feature type="region of interest" description="Disordered" evidence="7">
    <location>
        <begin position="950"/>
        <end position="984"/>
    </location>
</feature>
<name>A0A1B0CDU0_LUTLO</name>
<dbReference type="VEuPathDB" id="VectorBase:LLONM1_010525"/>
<evidence type="ECO:0000256" key="1">
    <source>
        <dbReference type="ARBA" id="ARBA00004141"/>
    </source>
</evidence>
<evidence type="ECO:0000313" key="10">
    <source>
        <dbReference type="EnsemblMetazoa" id="LLOJ002510-PA"/>
    </source>
</evidence>
<dbReference type="FunFam" id="1.20.1250.20:FF:000157">
    <property type="entry name" value="Inorganic phosphate cotransporter"/>
    <property type="match status" value="1"/>
</dbReference>
<evidence type="ECO:0000256" key="2">
    <source>
        <dbReference type="ARBA" id="ARBA00022448"/>
    </source>
</evidence>
<evidence type="ECO:0000259" key="9">
    <source>
        <dbReference type="PROSITE" id="PS50850"/>
    </source>
</evidence>
<dbReference type="InterPro" id="IPR011701">
    <property type="entry name" value="MFS"/>
</dbReference>
<evidence type="ECO:0000256" key="6">
    <source>
        <dbReference type="ARBA" id="ARBA00023136"/>
    </source>
</evidence>
<dbReference type="GO" id="GO:0016020">
    <property type="term" value="C:membrane"/>
    <property type="evidence" value="ECO:0007669"/>
    <property type="project" value="UniProtKB-SubCell"/>
</dbReference>
<dbReference type="InterPro" id="IPR020846">
    <property type="entry name" value="MFS_dom"/>
</dbReference>
<dbReference type="PANTHER" id="PTHR11662">
    <property type="entry name" value="SOLUTE CARRIER FAMILY 17"/>
    <property type="match status" value="1"/>
</dbReference>
<feature type="transmembrane region" description="Helical" evidence="8">
    <location>
        <begin position="661"/>
        <end position="680"/>
    </location>
</feature>
<keyword evidence="5 8" id="KW-1133">Transmembrane helix</keyword>
<protein>
    <recommendedName>
        <fullName evidence="9">Major facilitator superfamily (MFS) profile domain-containing protein</fullName>
    </recommendedName>
</protein>
<keyword evidence="6 8" id="KW-0472">Membrane</keyword>
<feature type="transmembrane region" description="Helical" evidence="8">
    <location>
        <begin position="20"/>
        <end position="40"/>
    </location>
</feature>
<feature type="transmembrane region" description="Helical" evidence="8">
    <location>
        <begin position="124"/>
        <end position="142"/>
    </location>
</feature>
<keyword evidence="4" id="KW-0769">Symport</keyword>
<dbReference type="EMBL" id="AJWK01008231">
    <property type="status" value="NOT_ANNOTATED_CDS"/>
    <property type="molecule type" value="Genomic_DNA"/>
</dbReference>
<accession>A0A1B0CDU0</accession>
<dbReference type="GO" id="GO:0006820">
    <property type="term" value="P:monoatomic anion transport"/>
    <property type="evidence" value="ECO:0007669"/>
    <property type="project" value="TreeGrafter"/>
</dbReference>
<feature type="transmembrane region" description="Helical" evidence="8">
    <location>
        <begin position="331"/>
        <end position="351"/>
    </location>
</feature>
<dbReference type="SUPFAM" id="SSF103473">
    <property type="entry name" value="MFS general substrate transporter"/>
    <property type="match status" value="3"/>
</dbReference>
<feature type="transmembrane region" description="Helical" evidence="8">
    <location>
        <begin position="363"/>
        <end position="382"/>
    </location>
</feature>
<dbReference type="FunFam" id="1.20.1250.20:FF:000003">
    <property type="entry name" value="Solute carrier family 17 member 3"/>
    <property type="match status" value="1"/>
</dbReference>
<dbReference type="InterPro" id="IPR036259">
    <property type="entry name" value="MFS_trans_sf"/>
</dbReference>
<feature type="transmembrane region" description="Helical" evidence="8">
    <location>
        <begin position="468"/>
        <end position="485"/>
    </location>
</feature>
<keyword evidence="11" id="KW-1185">Reference proteome</keyword>
<organism evidence="10 11">
    <name type="scientific">Lutzomyia longipalpis</name>
    <name type="common">Sand fly</name>
    <dbReference type="NCBI Taxonomy" id="7200"/>
    <lineage>
        <taxon>Eukaryota</taxon>
        <taxon>Metazoa</taxon>
        <taxon>Ecdysozoa</taxon>
        <taxon>Arthropoda</taxon>
        <taxon>Hexapoda</taxon>
        <taxon>Insecta</taxon>
        <taxon>Pterygota</taxon>
        <taxon>Neoptera</taxon>
        <taxon>Endopterygota</taxon>
        <taxon>Diptera</taxon>
        <taxon>Nematocera</taxon>
        <taxon>Psychodoidea</taxon>
        <taxon>Psychodidae</taxon>
        <taxon>Lutzomyia</taxon>
        <taxon>Lutzomyia</taxon>
    </lineage>
</organism>
<feature type="transmembrane region" description="Helical" evidence="8">
    <location>
        <begin position="855"/>
        <end position="876"/>
    </location>
</feature>
<dbReference type="GO" id="GO:0015293">
    <property type="term" value="F:symporter activity"/>
    <property type="evidence" value="ECO:0007669"/>
    <property type="project" value="UniProtKB-KW"/>
</dbReference>
<evidence type="ECO:0000256" key="4">
    <source>
        <dbReference type="ARBA" id="ARBA00022847"/>
    </source>
</evidence>
<evidence type="ECO:0000256" key="7">
    <source>
        <dbReference type="SAM" id="MobiDB-lite"/>
    </source>
</evidence>
<dbReference type="PANTHER" id="PTHR11662:SF457">
    <property type="entry name" value="MAJOR FACILITATOR SUPERFAMILY TRANSPORTER 3"/>
    <property type="match status" value="1"/>
</dbReference>
<dbReference type="Proteomes" id="UP000092461">
    <property type="component" value="Unassembled WGS sequence"/>
</dbReference>
<feature type="transmembrane region" description="Helical" evidence="8">
    <location>
        <begin position="599"/>
        <end position="618"/>
    </location>
</feature>
<feature type="region of interest" description="Disordered" evidence="7">
    <location>
        <begin position="216"/>
        <end position="235"/>
    </location>
</feature>
<comment type="subcellular location">
    <subcellularLocation>
        <location evidence="1">Membrane</location>
        <topology evidence="1">Multi-pass membrane protein</topology>
    </subcellularLocation>
</comment>
<dbReference type="Pfam" id="PF07690">
    <property type="entry name" value="MFS_1"/>
    <property type="match status" value="3"/>
</dbReference>
<feature type="region of interest" description="Disordered" evidence="7">
    <location>
        <begin position="629"/>
        <end position="655"/>
    </location>
</feature>
<evidence type="ECO:0000256" key="3">
    <source>
        <dbReference type="ARBA" id="ARBA00022692"/>
    </source>
</evidence>
<evidence type="ECO:0000313" key="11">
    <source>
        <dbReference type="Proteomes" id="UP000092461"/>
    </source>
</evidence>
<feature type="transmembrane region" description="Helical" evidence="8">
    <location>
        <begin position="923"/>
        <end position="942"/>
    </location>
</feature>
<evidence type="ECO:0000256" key="8">
    <source>
        <dbReference type="SAM" id="Phobius"/>
    </source>
</evidence>
<feature type="transmembrane region" description="Helical" evidence="8">
    <location>
        <begin position="749"/>
        <end position="772"/>
    </location>
</feature>
<dbReference type="FunFam" id="1.20.1250.20:FF:000532">
    <property type="entry name" value="SLC (SoLute Carrier) homolog"/>
    <property type="match status" value="1"/>
</dbReference>
<dbReference type="InterPro" id="IPR050382">
    <property type="entry name" value="MFS_Na/Anion_cotransporter"/>
</dbReference>
<feature type="compositionally biased region" description="Basic and acidic residues" evidence="7">
    <location>
        <begin position="221"/>
        <end position="231"/>
    </location>
</feature>
<feature type="domain" description="Major facilitator superfamily (MFS) profile" evidence="9">
    <location>
        <begin position="184"/>
        <end position="623"/>
    </location>
</feature>
<feature type="transmembrane region" description="Helical" evidence="8">
    <location>
        <begin position="564"/>
        <end position="587"/>
    </location>
</feature>
<proteinExistence type="predicted"/>
<dbReference type="VEuPathDB" id="VectorBase:LLONM1_007288"/>
<feature type="transmembrane region" description="Helical" evidence="8">
    <location>
        <begin position="506"/>
        <end position="525"/>
    </location>
</feature>
<keyword evidence="3 8" id="KW-0812">Transmembrane</keyword>
<feature type="transmembrane region" description="Helical" evidence="8">
    <location>
        <begin position="425"/>
        <end position="448"/>
    </location>
</feature>
<dbReference type="CDD" id="cd17318">
    <property type="entry name" value="MFS_SLC17"/>
    <property type="match status" value="1"/>
</dbReference>
<evidence type="ECO:0000256" key="5">
    <source>
        <dbReference type="ARBA" id="ARBA00022989"/>
    </source>
</evidence>
<dbReference type="Gene3D" id="1.20.1250.20">
    <property type="entry name" value="MFS general substrate transporter like domains"/>
    <property type="match status" value="4"/>
</dbReference>
<sequence length="984" mass="107228">MVEAVPARGNVLGSLIPARYILALLGSIGMAIIYGLKVNLSVAMVAMLNHTALAQASHDAFNGTTSISPADDSCKGDDSHEAVEDGPFTWSEPLQGTILSCYFWGYFISQIPGARIAELLSAKWVMFFSVAINVVCTLLTPISAEWHYVAVIAMRVGEGIGGGVTFPAMHVMIASWAPPNERSVISAIIYAGTALGFPTKQGLISQEERDLITSALGSSGEDGHHPEKKQPDGPFTWSEPLQGTILSCYFWGYFISQIPGARIAELLSAKWVMFFSVAINVVCTLLTPISAEWHYVAVIAMRVGEGIGGGVTFPAMHVMIASWAPPNERSVISAIIYAGTALGTVISMLMAGQLAANWGWESVFYVMGFLSVVWMVLWVWLVQDSPTKQGLISQEERDLITSALGSSGEDGHHPEKKQPVPWKRVFSSTAFLAILVAHTCSNWGWYMLLIELPFYMKQVLGFNIKENALATAIPFLTMWLFSMAISKCLDTLRSRSMITTTTARKIATLFASVVPMFALLALCYIGCQRGVAVALMGIAITSIGGMFCGFLSNHIDIAPNYAGTLIAITNTAATIPGIIVPVFVGQITHGNQTISAWRVIFYVTIVLYVIEIVFYLIFGSGEEQPWNRGGDVKKLTETDDPEGVPLRQKASPTSYTSENHYAGTALGTVISMLMAGQLAANWGWESVFYVMGFLSVVWMVLWVWLVQDSPTKQGLISQEERDLITSALGSSGEDGHHPEKKQPVPWKRVFSSTAFLAILVAHTCSNWGWYMLLIELPFYMKQVLGFNIKENALATAIPFLTMWLFSMAISKCLDTLRSRSMITTTTARKIATLFASVVPMFALLALCYIGCQRGVAVALMGIAITSIGGMFCGFLSNHIDIAPNYAGTLIAITNTAATIPGIIVPVFVGQITHGNQTISAWRVIFYVTIVLYVIEIVFYLIFGSGEEQPWNRGGDVKKLTETDDPEGVPLRQKASPTSYTSENQ</sequence>
<feature type="transmembrane region" description="Helical" evidence="8">
    <location>
        <begin position="888"/>
        <end position="911"/>
    </location>
</feature>
<feature type="transmembrane region" description="Helical" evidence="8">
    <location>
        <begin position="830"/>
        <end position="849"/>
    </location>
</feature>
<feature type="compositionally biased region" description="Polar residues" evidence="7">
    <location>
        <begin position="974"/>
        <end position="984"/>
    </location>
</feature>
<feature type="transmembrane region" description="Helical" evidence="8">
    <location>
        <begin position="531"/>
        <end position="552"/>
    </location>
</feature>
<dbReference type="EMBL" id="AJWK01008233">
    <property type="status" value="NOT_ANNOTATED_CDS"/>
    <property type="molecule type" value="Genomic_DNA"/>
</dbReference>
<dbReference type="AlphaFoldDB" id="A0A1B0CDU0"/>
<feature type="transmembrane region" description="Helical" evidence="8">
    <location>
        <begin position="271"/>
        <end position="289"/>
    </location>
</feature>
<dbReference type="EMBL" id="AJWK01008230">
    <property type="status" value="NOT_ANNOTATED_CDS"/>
    <property type="molecule type" value="Genomic_DNA"/>
</dbReference>
<dbReference type="PROSITE" id="PS50850">
    <property type="entry name" value="MFS"/>
    <property type="match status" value="1"/>
</dbReference>
<dbReference type="VEuPathDB" id="VectorBase:LLOJ002510"/>